<dbReference type="OrthoDB" id="2299296at2"/>
<dbReference type="RefSeq" id="WP_057973812.1">
    <property type="nucleotide sequence ID" value="NZ_AZDI01000002.1"/>
</dbReference>
<organism evidence="1 2">
    <name type="scientific">Dellaglioa algida DSM 15638</name>
    <dbReference type="NCBI Taxonomy" id="1423719"/>
    <lineage>
        <taxon>Bacteria</taxon>
        <taxon>Bacillati</taxon>
        <taxon>Bacillota</taxon>
        <taxon>Bacilli</taxon>
        <taxon>Lactobacillales</taxon>
        <taxon>Lactobacillaceae</taxon>
        <taxon>Dellaglioa</taxon>
    </lineage>
</organism>
<sequence>MSKKEKEIEVAENDIKINGEEAVSLTVGGIEIGTVMQQDAKFVATLSNGETFKAKTRDEGIDTLLRDFHLHRG</sequence>
<keyword evidence="2" id="KW-1185">Reference proteome</keyword>
<evidence type="ECO:0000313" key="2">
    <source>
        <dbReference type="Proteomes" id="UP000051450"/>
    </source>
</evidence>
<dbReference type="GeneID" id="83549411"/>
<dbReference type="Proteomes" id="UP000051450">
    <property type="component" value="Unassembled WGS sequence"/>
</dbReference>
<protein>
    <recommendedName>
        <fullName evidence="3">DUF2969 domain-containing protein</fullName>
    </recommendedName>
</protein>
<evidence type="ECO:0008006" key="3">
    <source>
        <dbReference type="Google" id="ProtNLM"/>
    </source>
</evidence>
<gene>
    <name evidence="1" type="ORF">FC66_GL000740</name>
</gene>
<dbReference type="STRING" id="1423719.FC66_GL000740"/>
<evidence type="ECO:0000313" key="1">
    <source>
        <dbReference type="EMBL" id="KRK46238.1"/>
    </source>
</evidence>
<dbReference type="PATRIC" id="fig|1423719.4.peg.751"/>
<comment type="caution">
    <text evidence="1">The sequence shown here is derived from an EMBL/GenBank/DDBJ whole genome shotgun (WGS) entry which is preliminary data.</text>
</comment>
<dbReference type="InterPro" id="IPR021351">
    <property type="entry name" value="DUF2969"/>
</dbReference>
<name>A0A0R1HI07_9LACO</name>
<dbReference type="Pfam" id="PF11184">
    <property type="entry name" value="DUF2969"/>
    <property type="match status" value="1"/>
</dbReference>
<dbReference type="AlphaFoldDB" id="A0A0R1HI07"/>
<proteinExistence type="predicted"/>
<reference evidence="1 2" key="1">
    <citation type="journal article" date="2015" name="Genome Announc.">
        <title>Expanding the biotechnology potential of lactobacilli through comparative genomics of 213 strains and associated genera.</title>
        <authorList>
            <person name="Sun Z."/>
            <person name="Harris H.M."/>
            <person name="McCann A."/>
            <person name="Guo C."/>
            <person name="Argimon S."/>
            <person name="Zhang W."/>
            <person name="Yang X."/>
            <person name="Jeffery I.B."/>
            <person name="Cooney J.C."/>
            <person name="Kagawa T.F."/>
            <person name="Liu W."/>
            <person name="Song Y."/>
            <person name="Salvetti E."/>
            <person name="Wrobel A."/>
            <person name="Rasinkangas P."/>
            <person name="Parkhill J."/>
            <person name="Rea M.C."/>
            <person name="O'Sullivan O."/>
            <person name="Ritari J."/>
            <person name="Douillard F.P."/>
            <person name="Paul Ross R."/>
            <person name="Yang R."/>
            <person name="Briner A.E."/>
            <person name="Felis G.E."/>
            <person name="de Vos W.M."/>
            <person name="Barrangou R."/>
            <person name="Klaenhammer T.R."/>
            <person name="Caufield P.W."/>
            <person name="Cui Y."/>
            <person name="Zhang H."/>
            <person name="O'Toole P.W."/>
        </authorList>
    </citation>
    <scope>NUCLEOTIDE SEQUENCE [LARGE SCALE GENOMIC DNA]</scope>
    <source>
        <strain evidence="1 2">DSM 15638</strain>
    </source>
</reference>
<accession>A0A0R1HI07</accession>
<dbReference type="EMBL" id="AZDI01000002">
    <property type="protein sequence ID" value="KRK46238.1"/>
    <property type="molecule type" value="Genomic_DNA"/>
</dbReference>